<evidence type="ECO:0000256" key="6">
    <source>
        <dbReference type="ARBA" id="ARBA00023012"/>
    </source>
</evidence>
<protein>
    <submittedName>
        <fullName evidence="9">Signal transduction histidine kinase</fullName>
    </submittedName>
</protein>
<dbReference type="InterPro" id="IPR035965">
    <property type="entry name" value="PAS-like_dom_sf"/>
</dbReference>
<keyword evidence="3" id="KW-0547">Nucleotide-binding</keyword>
<dbReference type="Pfam" id="PF13426">
    <property type="entry name" value="PAS_9"/>
    <property type="match status" value="1"/>
</dbReference>
<feature type="domain" description="PAS" evidence="8">
    <location>
        <begin position="138"/>
        <end position="182"/>
    </location>
</feature>
<dbReference type="Gene3D" id="3.30.565.10">
    <property type="entry name" value="Histidine kinase-like ATPase, C-terminal domain"/>
    <property type="match status" value="1"/>
</dbReference>
<dbReference type="InterPro" id="IPR003594">
    <property type="entry name" value="HATPase_dom"/>
</dbReference>
<dbReference type="GO" id="GO:0000160">
    <property type="term" value="P:phosphorelay signal transduction system"/>
    <property type="evidence" value="ECO:0007669"/>
    <property type="project" value="UniProtKB-KW"/>
</dbReference>
<reference evidence="9 10" key="1">
    <citation type="submission" date="2015-02" db="EMBL/GenBank/DDBJ databases">
        <title>Single-cell genomics of uncultivated deep-branching MTB reveals a conserved set of magnetosome genes.</title>
        <authorList>
            <person name="Kolinko S."/>
            <person name="Richter M."/>
            <person name="Glockner F.O."/>
            <person name="Brachmann A."/>
            <person name="Schuler D."/>
        </authorList>
    </citation>
    <scope>NUCLEOTIDE SEQUENCE [LARGE SCALE GENOMIC DNA]</scope>
    <source>
        <strain evidence="9">TM-1</strain>
    </source>
</reference>
<accession>A0A0F3GXT9</accession>
<gene>
    <name evidence="9" type="ORF">MBAV_001073</name>
</gene>
<keyword evidence="4 9" id="KW-0418">Kinase</keyword>
<evidence type="ECO:0000256" key="4">
    <source>
        <dbReference type="ARBA" id="ARBA00022777"/>
    </source>
</evidence>
<keyword evidence="6" id="KW-0902">Two-component regulatory system</keyword>
<feature type="coiled-coil region" evidence="7">
    <location>
        <begin position="247"/>
        <end position="281"/>
    </location>
</feature>
<keyword evidence="5" id="KW-0067">ATP-binding</keyword>
<dbReference type="PANTHER" id="PTHR43065:SF23">
    <property type="entry name" value="SENSOR HISTIDINE KINASE PDTAS"/>
    <property type="match status" value="1"/>
</dbReference>
<dbReference type="Pfam" id="PF00989">
    <property type="entry name" value="PAS"/>
    <property type="match status" value="1"/>
</dbReference>
<evidence type="ECO:0000256" key="5">
    <source>
        <dbReference type="ARBA" id="ARBA00022840"/>
    </source>
</evidence>
<dbReference type="GO" id="GO:0005524">
    <property type="term" value="F:ATP binding"/>
    <property type="evidence" value="ECO:0007669"/>
    <property type="project" value="UniProtKB-KW"/>
</dbReference>
<evidence type="ECO:0000256" key="3">
    <source>
        <dbReference type="ARBA" id="ARBA00022741"/>
    </source>
</evidence>
<evidence type="ECO:0000256" key="2">
    <source>
        <dbReference type="ARBA" id="ARBA00022679"/>
    </source>
</evidence>
<keyword evidence="2" id="KW-0808">Transferase</keyword>
<dbReference type="SUPFAM" id="SSF55874">
    <property type="entry name" value="ATPase domain of HSP90 chaperone/DNA topoisomerase II/histidine kinase"/>
    <property type="match status" value="1"/>
</dbReference>
<dbReference type="Pfam" id="PF07568">
    <property type="entry name" value="HisKA_2"/>
    <property type="match status" value="1"/>
</dbReference>
<dbReference type="SMART" id="SM00091">
    <property type="entry name" value="PAS"/>
    <property type="match status" value="2"/>
</dbReference>
<dbReference type="PROSITE" id="PS50112">
    <property type="entry name" value="PAS"/>
    <property type="match status" value="2"/>
</dbReference>
<dbReference type="AlphaFoldDB" id="A0A0F3GXT9"/>
<comment type="caution">
    <text evidence="9">The sequence shown here is derived from an EMBL/GenBank/DDBJ whole genome shotgun (WGS) entry which is preliminary data.</text>
</comment>
<dbReference type="SUPFAM" id="SSF55785">
    <property type="entry name" value="PYP-like sensor domain (PAS domain)"/>
    <property type="match status" value="2"/>
</dbReference>
<dbReference type="Gene3D" id="3.30.450.20">
    <property type="entry name" value="PAS domain"/>
    <property type="match status" value="3"/>
</dbReference>
<dbReference type="EMBL" id="LACI01000476">
    <property type="protein sequence ID" value="KJU86736.1"/>
    <property type="molecule type" value="Genomic_DNA"/>
</dbReference>
<sequence>METVETLKGTNNQEGQDLLRIISDTVDDAIIIIDEGHNVTSWNKTAQATFKYTAQEMLGKSLLDRLIPEPFHKTLLDNLCVLKDSNQSCIGKPFYIMVSGKDGNEVFCNLNISAIKINDRIHTVMVFKDATDSKLKQSVITLKKVVETMHLGLCVTDMKGQIIHINTTMAEMHGYSVTELTGVNAADVFYALFIVAAQNNFVVRNTEVISKKRDKSSLSTLLTSDIVRYDNGEPISIFMTCQDMTACKKLEIEVGTYKNTLEDKIKENSLLLKTNENLQLEIVRGRQHQEMFDTKIKDLNMLLKEVHHRVKNNLQIINSLLSLQSEKLTDKGLLGMFRDIQNRVRAMALIHEKLYQSACMSELNFHEYIQDLTYELINSYSDNTSRVQLLLEIDIQTIDIDIAIPCGLVINEIISNALKYAFPNGKTGKIRIVFYKNTDGKYVLMISDDGVGVKNGIDFRNTKSLGLRLVHDLITRKLKGTLDVETDNGTKYKMVF</sequence>
<dbReference type="CDD" id="cd00130">
    <property type="entry name" value="PAS"/>
    <property type="match status" value="2"/>
</dbReference>
<keyword evidence="1" id="KW-0597">Phosphoprotein</keyword>
<evidence type="ECO:0000256" key="1">
    <source>
        <dbReference type="ARBA" id="ARBA00022553"/>
    </source>
</evidence>
<evidence type="ECO:0000313" key="9">
    <source>
        <dbReference type="EMBL" id="KJU86736.1"/>
    </source>
</evidence>
<organism evidence="9 10">
    <name type="scientific">Candidatus Magnetobacterium bavaricum</name>
    <dbReference type="NCBI Taxonomy" id="29290"/>
    <lineage>
        <taxon>Bacteria</taxon>
        <taxon>Pseudomonadati</taxon>
        <taxon>Nitrospirota</taxon>
        <taxon>Thermodesulfovibrionia</taxon>
        <taxon>Thermodesulfovibrionales</taxon>
        <taxon>Candidatus Magnetobacteriaceae</taxon>
        <taxon>Candidatus Magnetobacterium</taxon>
    </lineage>
</organism>
<dbReference type="GO" id="GO:0016301">
    <property type="term" value="F:kinase activity"/>
    <property type="evidence" value="ECO:0007669"/>
    <property type="project" value="UniProtKB-KW"/>
</dbReference>
<dbReference type="InterPro" id="IPR013767">
    <property type="entry name" value="PAS_fold"/>
</dbReference>
<keyword evidence="7" id="KW-0175">Coiled coil</keyword>
<evidence type="ECO:0000256" key="7">
    <source>
        <dbReference type="SAM" id="Coils"/>
    </source>
</evidence>
<dbReference type="InterPro" id="IPR036890">
    <property type="entry name" value="HATPase_C_sf"/>
</dbReference>
<dbReference type="Proteomes" id="UP000033423">
    <property type="component" value="Unassembled WGS sequence"/>
</dbReference>
<name>A0A0F3GXT9_9BACT</name>
<dbReference type="GO" id="GO:0006355">
    <property type="term" value="P:regulation of DNA-templated transcription"/>
    <property type="evidence" value="ECO:0007669"/>
    <property type="project" value="InterPro"/>
</dbReference>
<evidence type="ECO:0000313" key="10">
    <source>
        <dbReference type="Proteomes" id="UP000033423"/>
    </source>
</evidence>
<keyword evidence="10" id="KW-1185">Reference proteome</keyword>
<dbReference type="InterPro" id="IPR000014">
    <property type="entry name" value="PAS"/>
</dbReference>
<evidence type="ECO:0000259" key="8">
    <source>
        <dbReference type="PROSITE" id="PS50112"/>
    </source>
</evidence>
<feature type="domain" description="PAS" evidence="8">
    <location>
        <begin position="15"/>
        <end position="69"/>
    </location>
</feature>
<dbReference type="Pfam" id="PF02518">
    <property type="entry name" value="HATPase_c"/>
    <property type="match status" value="1"/>
</dbReference>
<dbReference type="PANTHER" id="PTHR43065">
    <property type="entry name" value="SENSOR HISTIDINE KINASE"/>
    <property type="match status" value="1"/>
</dbReference>
<dbReference type="NCBIfam" id="TIGR00229">
    <property type="entry name" value="sensory_box"/>
    <property type="match status" value="2"/>
</dbReference>
<proteinExistence type="predicted"/>
<dbReference type="InterPro" id="IPR011495">
    <property type="entry name" value="Sig_transdc_His_kin_sub2_dim/P"/>
</dbReference>